<accession>A0A0J9X469</accession>
<dbReference type="OrthoDB" id="16120at2759"/>
<dbReference type="PANTHER" id="PTHR10012">
    <property type="entry name" value="SERINE/THREONINE-PROTEIN PHOSPHATASE 2A REGULATORY SUBUNIT B"/>
    <property type="match status" value="1"/>
</dbReference>
<keyword evidence="7 9" id="KW-0413">Isomerase</keyword>
<comment type="subcellular location">
    <subcellularLocation>
        <location evidence="3 9">Cytoplasm</location>
    </subcellularLocation>
    <subcellularLocation>
        <location evidence="2">Nucleus</location>
    </subcellularLocation>
</comment>
<comment type="similarity">
    <text evidence="4 9">Belongs to the PTPA-type PPIase family.</text>
</comment>
<evidence type="ECO:0000256" key="1">
    <source>
        <dbReference type="ARBA" id="ARBA00000971"/>
    </source>
</evidence>
<dbReference type="GO" id="GO:0005737">
    <property type="term" value="C:cytoplasm"/>
    <property type="evidence" value="ECO:0007669"/>
    <property type="project" value="UniProtKB-SubCell"/>
</dbReference>
<evidence type="ECO:0000313" key="12">
    <source>
        <dbReference type="Proteomes" id="UP000242525"/>
    </source>
</evidence>
<dbReference type="InterPro" id="IPR043170">
    <property type="entry name" value="PTPA_C_lid"/>
</dbReference>
<evidence type="ECO:0000256" key="10">
    <source>
        <dbReference type="SAM" id="MobiDB-lite"/>
    </source>
</evidence>
<evidence type="ECO:0000256" key="8">
    <source>
        <dbReference type="ARBA" id="ARBA00023242"/>
    </source>
</evidence>
<name>A0A0J9X469_GEOCN</name>
<dbReference type="Pfam" id="PF03095">
    <property type="entry name" value="PTPA"/>
    <property type="match status" value="1"/>
</dbReference>
<proteinExistence type="inferred from homology"/>
<dbReference type="Gene3D" id="1.20.120.1150">
    <property type="match status" value="1"/>
</dbReference>
<dbReference type="EMBL" id="CCBN010000002">
    <property type="protein sequence ID" value="CDO51987.1"/>
    <property type="molecule type" value="Genomic_DNA"/>
</dbReference>
<dbReference type="SUPFAM" id="SSF140984">
    <property type="entry name" value="PTPA-like"/>
    <property type="match status" value="1"/>
</dbReference>
<dbReference type="InterPro" id="IPR037218">
    <property type="entry name" value="PTPA_sf"/>
</dbReference>
<dbReference type="GO" id="GO:0008160">
    <property type="term" value="F:protein tyrosine phosphatase activator activity"/>
    <property type="evidence" value="ECO:0007669"/>
    <property type="project" value="TreeGrafter"/>
</dbReference>
<dbReference type="Proteomes" id="UP000242525">
    <property type="component" value="Unassembled WGS sequence"/>
</dbReference>
<evidence type="ECO:0000256" key="6">
    <source>
        <dbReference type="ARBA" id="ARBA00023110"/>
    </source>
</evidence>
<evidence type="ECO:0000256" key="2">
    <source>
        <dbReference type="ARBA" id="ARBA00004123"/>
    </source>
</evidence>
<comment type="function">
    <text evidence="9">PPIases accelerate the folding of proteins. It catalyzes the cis-trans isomerization of proline imidic peptide bonds in oligopeptides.</text>
</comment>
<dbReference type="GO" id="GO:0005634">
    <property type="term" value="C:nucleus"/>
    <property type="evidence" value="ECO:0007669"/>
    <property type="project" value="UniProtKB-SubCell"/>
</dbReference>
<dbReference type="GO" id="GO:0000159">
    <property type="term" value="C:protein phosphatase type 2A complex"/>
    <property type="evidence" value="ECO:0007669"/>
    <property type="project" value="TreeGrafter"/>
</dbReference>
<dbReference type="PANTHER" id="PTHR10012:SF3">
    <property type="entry name" value="SERINE_THREONINE-PROTEIN PHOSPHATASE 2A ACTIVATOR 1"/>
    <property type="match status" value="1"/>
</dbReference>
<comment type="catalytic activity">
    <reaction evidence="1 9">
        <text>[protein]-peptidylproline (omega=180) = [protein]-peptidylproline (omega=0)</text>
        <dbReference type="Rhea" id="RHEA:16237"/>
        <dbReference type="Rhea" id="RHEA-COMP:10747"/>
        <dbReference type="Rhea" id="RHEA-COMP:10748"/>
        <dbReference type="ChEBI" id="CHEBI:83833"/>
        <dbReference type="ChEBI" id="CHEBI:83834"/>
        <dbReference type="EC" id="5.2.1.8"/>
    </reaction>
</comment>
<evidence type="ECO:0000256" key="9">
    <source>
        <dbReference type="RuleBase" id="RU361210"/>
    </source>
</evidence>
<dbReference type="PIRSF" id="PIRSF016325">
    <property type="entry name" value="Phstyr_phstse_ac"/>
    <property type="match status" value="1"/>
</dbReference>
<evidence type="ECO:0000256" key="3">
    <source>
        <dbReference type="ARBA" id="ARBA00004496"/>
    </source>
</evidence>
<dbReference type="CDD" id="cd04087">
    <property type="entry name" value="PTPA"/>
    <property type="match status" value="1"/>
</dbReference>
<keyword evidence="5 9" id="KW-0963">Cytoplasm</keyword>
<keyword evidence="12" id="KW-1185">Reference proteome</keyword>
<organism evidence="11 12">
    <name type="scientific">Geotrichum candidum</name>
    <name type="common">Oospora lactis</name>
    <name type="synonym">Dipodascus geotrichum</name>
    <dbReference type="NCBI Taxonomy" id="1173061"/>
    <lineage>
        <taxon>Eukaryota</taxon>
        <taxon>Fungi</taxon>
        <taxon>Dikarya</taxon>
        <taxon>Ascomycota</taxon>
        <taxon>Saccharomycotina</taxon>
        <taxon>Dipodascomycetes</taxon>
        <taxon>Dipodascales</taxon>
        <taxon>Dipodascaceae</taxon>
        <taxon>Geotrichum</taxon>
    </lineage>
</organism>
<dbReference type="STRING" id="1173061.A0A0J9X469"/>
<keyword evidence="8" id="KW-0539">Nucleus</keyword>
<sequence length="385" mass="42984">MDKTIVDQILKAHFSAPVKCINEASDMPAFQRSAAQFRILSLLQTVCLKVSQKQKPEATENSSALKLISVIETIATAAEDTPPLEGPRRFGNLAFRTFHDKIIATAHKTLSSKYGAPPTAPEQGDPYVELTSYFLGSFGSRQRLDYGTGHELSFLAFFGGLWALGFLVDITGEDILVIFDQYFKLIRMLIVRYNLEPAGSHGVWGLDDHFHLPYILGSAQIVDITQPDTPTPRFSPKTMLRPHVIERECERNLYFSAIAFINKVKRGPFHEHSPILYDITGVATWHKIHRGMVKMYIAEVLGKFPVVQHFWFGTGLYPWIDKDSDEPLPLSEPVEDQSSALNESYLQRNNMPLPTALPGKAPSGKALPGKAPLLDATPVRAPWAR</sequence>
<reference evidence="11" key="1">
    <citation type="submission" date="2014-03" db="EMBL/GenBank/DDBJ databases">
        <authorList>
            <person name="Casaregola S."/>
        </authorList>
    </citation>
    <scope>NUCLEOTIDE SEQUENCE [LARGE SCALE GENOMIC DNA]</scope>
    <source>
        <strain evidence="11">CLIB 918</strain>
    </source>
</reference>
<keyword evidence="6 9" id="KW-0697">Rotamase</keyword>
<comment type="caution">
    <text evidence="11">The sequence shown here is derived from an EMBL/GenBank/DDBJ whole genome shotgun (WGS) entry which is preliminary data.</text>
</comment>
<evidence type="ECO:0000313" key="11">
    <source>
        <dbReference type="EMBL" id="CDO51987.1"/>
    </source>
</evidence>
<dbReference type="EC" id="5.2.1.8" evidence="9"/>
<dbReference type="AlphaFoldDB" id="A0A0J9X469"/>
<feature type="region of interest" description="Disordered" evidence="10">
    <location>
        <begin position="350"/>
        <end position="385"/>
    </location>
</feature>
<dbReference type="FunFam" id="1.20.120.1150:FF:000002">
    <property type="entry name" value="Serine/threonine-protein phosphatase 2A activator"/>
    <property type="match status" value="1"/>
</dbReference>
<dbReference type="InterPro" id="IPR004327">
    <property type="entry name" value="Phstyr_phstse_ac"/>
</dbReference>
<evidence type="ECO:0000256" key="5">
    <source>
        <dbReference type="ARBA" id="ARBA00022490"/>
    </source>
</evidence>
<dbReference type="GO" id="GO:0007052">
    <property type="term" value="P:mitotic spindle organization"/>
    <property type="evidence" value="ECO:0007669"/>
    <property type="project" value="TreeGrafter"/>
</dbReference>
<gene>
    <name evidence="11" type="ORF">BN980_GECA02s04135g</name>
</gene>
<evidence type="ECO:0000256" key="7">
    <source>
        <dbReference type="ARBA" id="ARBA00023235"/>
    </source>
</evidence>
<evidence type="ECO:0000256" key="4">
    <source>
        <dbReference type="ARBA" id="ARBA00011019"/>
    </source>
</evidence>
<dbReference type="GO" id="GO:0003755">
    <property type="term" value="F:peptidyl-prolyl cis-trans isomerase activity"/>
    <property type="evidence" value="ECO:0007669"/>
    <property type="project" value="UniProtKB-KW"/>
</dbReference>
<protein>
    <recommendedName>
        <fullName evidence="9">Serine/threonine-protein phosphatase 2A activator</fullName>
        <ecNumber evidence="9">5.2.1.8</ecNumber>
    </recommendedName>
    <alternativeName>
        <fullName evidence="9">Phosphotyrosyl phosphatase activator</fullName>
    </alternativeName>
</protein>